<accession>A0A7J5DN65</accession>
<dbReference type="AlphaFoldDB" id="A0A7J5DN65"/>
<dbReference type="SUPFAM" id="SSF53474">
    <property type="entry name" value="alpha/beta-Hydrolases"/>
    <property type="match status" value="1"/>
</dbReference>
<reference evidence="3 4" key="1">
    <citation type="submission" date="2019-09" db="EMBL/GenBank/DDBJ databases">
        <title>Isolation and identification of active actinomycetes.</title>
        <authorList>
            <person name="Yu Z."/>
            <person name="Han C."/>
            <person name="Yu B."/>
        </authorList>
    </citation>
    <scope>NUCLEOTIDE SEQUENCE [LARGE SCALE GENOMIC DNA]</scope>
    <source>
        <strain evidence="3 4">NEAU-H2</strain>
    </source>
</reference>
<sequence length="829" mass="89512">MDAGTTNLGVVFIHGLFSSERTWDPLARLLESDEELAAVTVRRFGYASPRLRRFRPDRRTADYNDLADRLKTFLHYQAAEYDRLLLVAHSQGGLIVQRYLARMINSGQGRQLAKIRGVMLLACPNDGSDFMLPLRSAWWQGNPQVRALTPLDPDVKDAQRTVLERIVYAKDVGASSCPVPFWVFGGSEDKVVVRASAQGAFPRFFMLPGDHFSIIRPTSHTDPAYVALRTHLLEVQRRADPAPGAAASNPSPSAAQDTPWGDSAKAARILEALPPYADWLKTLRTQDFFAVSGRVGRLFREAADALGDDPLQFIDPALHDAATACGRATTDLGEAMTELLSADRVDAEAYEDLSAREEEDARTLLLGEHRRGESELRLNTLRDVFFESYDVLVRLLNERLHAPEGTASPAGGTSTPEAVAARPAAPDAADGRSRVGRGLPRYEHELRRAYDRLRSAGIGEPASDAYLSGATAVQHFAAGEGTGPGWVLSLRDGRAVAVSEPVWNALAVAGGSAAQGDPFDRVGHPTAPGSGPTVIGPDEQRVALEGGSWGRGLLVLGDDGWRWEPQVDLGFDRTPSAANWTAGRPAPQLRLRVLVTLPWTAAEGREVTPERRRDLKDRLPFSRLAGAVTTLSLRRGADLRAASWNPGPYRNAIDSISYSATVTPPDGRPALTGAVMAALPGALQPSTVTCAEIAIQDTAAWAAALPPGTSTRLTLEEVQHVLLASWETAANLLPAAVCDTTTPRWAGPPTVELRLTAEGPHDQPRAGLDTLIDLSGLGPTDRGSPSEMAVTITVSPMLGDTERRKLLRRALVHMLQGFGHVEADEHLLV</sequence>
<feature type="region of interest" description="Disordered" evidence="1">
    <location>
        <begin position="403"/>
        <end position="438"/>
    </location>
</feature>
<protein>
    <submittedName>
        <fullName evidence="3">Alpha/beta hydrolase</fullName>
    </submittedName>
</protein>
<dbReference type="Pfam" id="PF12697">
    <property type="entry name" value="Abhydrolase_6"/>
    <property type="match status" value="1"/>
</dbReference>
<evidence type="ECO:0000313" key="4">
    <source>
        <dbReference type="Proteomes" id="UP000442990"/>
    </source>
</evidence>
<feature type="domain" description="AB hydrolase-1" evidence="2">
    <location>
        <begin position="10"/>
        <end position="154"/>
    </location>
</feature>
<evidence type="ECO:0000259" key="2">
    <source>
        <dbReference type="Pfam" id="PF12697"/>
    </source>
</evidence>
<feature type="compositionally biased region" description="Low complexity" evidence="1">
    <location>
        <begin position="418"/>
        <end position="428"/>
    </location>
</feature>
<evidence type="ECO:0000313" key="3">
    <source>
        <dbReference type="EMBL" id="KAB1990206.1"/>
    </source>
</evidence>
<name>A0A7J5DN65_9ACTN</name>
<dbReference type="InterPro" id="IPR052374">
    <property type="entry name" value="SERAC1"/>
</dbReference>
<dbReference type="InterPro" id="IPR000073">
    <property type="entry name" value="AB_hydrolase_1"/>
</dbReference>
<feature type="compositionally biased region" description="Low complexity" evidence="1">
    <location>
        <begin position="241"/>
        <end position="255"/>
    </location>
</feature>
<dbReference type="InterPro" id="IPR029058">
    <property type="entry name" value="AB_hydrolase_fold"/>
</dbReference>
<dbReference type="RefSeq" id="WP_151467800.1">
    <property type="nucleotide sequence ID" value="NZ_WBKG01000002.1"/>
</dbReference>
<evidence type="ECO:0000256" key="1">
    <source>
        <dbReference type="SAM" id="MobiDB-lite"/>
    </source>
</evidence>
<dbReference type="PANTHER" id="PTHR48182:SF3">
    <property type="entry name" value="DUF676 DOMAIN-CONTAINING PROTEIN"/>
    <property type="match status" value="1"/>
</dbReference>
<gene>
    <name evidence="3" type="ORF">F8144_03930</name>
</gene>
<dbReference type="Proteomes" id="UP000442990">
    <property type="component" value="Unassembled WGS sequence"/>
</dbReference>
<keyword evidence="3" id="KW-0378">Hydrolase</keyword>
<dbReference type="GO" id="GO:0016787">
    <property type="term" value="F:hydrolase activity"/>
    <property type="evidence" value="ECO:0007669"/>
    <property type="project" value="UniProtKB-KW"/>
</dbReference>
<organism evidence="3 4">
    <name type="scientific">Streptomyces triticiradicis</name>
    <dbReference type="NCBI Taxonomy" id="2651189"/>
    <lineage>
        <taxon>Bacteria</taxon>
        <taxon>Bacillati</taxon>
        <taxon>Actinomycetota</taxon>
        <taxon>Actinomycetes</taxon>
        <taxon>Kitasatosporales</taxon>
        <taxon>Streptomycetaceae</taxon>
        <taxon>Streptomyces</taxon>
    </lineage>
</organism>
<keyword evidence="4" id="KW-1185">Reference proteome</keyword>
<dbReference type="PANTHER" id="PTHR48182">
    <property type="entry name" value="PROTEIN SERAC1"/>
    <property type="match status" value="1"/>
</dbReference>
<comment type="caution">
    <text evidence="3">The sequence shown here is derived from an EMBL/GenBank/DDBJ whole genome shotgun (WGS) entry which is preliminary data.</text>
</comment>
<feature type="region of interest" description="Disordered" evidence="1">
    <location>
        <begin position="240"/>
        <end position="261"/>
    </location>
</feature>
<dbReference type="Gene3D" id="3.40.50.1820">
    <property type="entry name" value="alpha/beta hydrolase"/>
    <property type="match status" value="1"/>
</dbReference>
<dbReference type="EMBL" id="WBKG01000002">
    <property type="protein sequence ID" value="KAB1990206.1"/>
    <property type="molecule type" value="Genomic_DNA"/>
</dbReference>
<proteinExistence type="predicted"/>